<evidence type="ECO:0000313" key="3">
    <source>
        <dbReference type="EMBL" id="CAG9480110.1"/>
    </source>
</evidence>
<feature type="region of interest" description="Disordered" evidence="1">
    <location>
        <begin position="254"/>
        <end position="284"/>
    </location>
</feature>
<keyword evidence="2" id="KW-0812">Transmembrane</keyword>
<dbReference type="VEuPathDB" id="PlasmoDB:PVPAM_080008300"/>
<organism evidence="3 4">
    <name type="scientific">Plasmodium vivax</name>
    <name type="common">malaria parasite P. vivax</name>
    <dbReference type="NCBI Taxonomy" id="5855"/>
    <lineage>
        <taxon>Eukaryota</taxon>
        <taxon>Sar</taxon>
        <taxon>Alveolata</taxon>
        <taxon>Apicomplexa</taxon>
        <taxon>Aconoidasida</taxon>
        <taxon>Haemosporida</taxon>
        <taxon>Plasmodiidae</taxon>
        <taxon>Plasmodium</taxon>
        <taxon>Plasmodium (Plasmodium)</taxon>
    </lineage>
</organism>
<dbReference type="OrthoDB" id="10481247at2759"/>
<dbReference type="EMBL" id="CAJZCX010000010">
    <property type="protein sequence ID" value="CAG9480110.1"/>
    <property type="molecule type" value="Genomic_DNA"/>
</dbReference>
<accession>A0A8S4HCH8</accession>
<sequence>MAKSIYTYVNEFPKFESEVSAIPDNSISSYQSDCQSFIDDKLSSYSDIKDAFLNRCAKIVKHLEDKKSTPEFKPAFCKYINYWLYDTLKDKNPFSSDTLLNAFYDKIKKISDCKTYKKHIDKEVYDELTELYKLHDHLIKYKKESIKGQGYSCKDGDEGANLYESYVVKCRWMYNPDYCTSLENFKKGYEEHSSNEDKKCSVKMQYLTPVGYNPEAHFLIAIFAMSIIAFVFIYFYKFTSFGSWLRPRLPGGKNKTKKLEKKMQELKSTPDVRNSRYTLPYQSS</sequence>
<dbReference type="Proteomes" id="UP000779233">
    <property type="component" value="Unassembled WGS sequence"/>
</dbReference>
<keyword evidence="2" id="KW-1133">Transmembrane helix</keyword>
<proteinExistence type="predicted"/>
<feature type="transmembrane region" description="Helical" evidence="2">
    <location>
        <begin position="216"/>
        <end position="236"/>
    </location>
</feature>
<evidence type="ECO:0000256" key="2">
    <source>
        <dbReference type="SAM" id="Phobius"/>
    </source>
</evidence>
<comment type="caution">
    <text evidence="3">The sequence shown here is derived from an EMBL/GenBank/DDBJ whole genome shotgun (WGS) entry which is preliminary data.</text>
</comment>
<reference evidence="3" key="1">
    <citation type="submission" date="2021-09" db="EMBL/GenBank/DDBJ databases">
        <authorList>
            <consortium name="Pathogen Informatics"/>
        </authorList>
    </citation>
    <scope>NUCLEOTIDE SEQUENCE</scope>
    <source>
        <strain evidence="3">PvW1</strain>
    </source>
</reference>
<protein>
    <submittedName>
        <fullName evidence="3">(malaria parasite P. vivax) hypothetical protein</fullName>
    </submittedName>
</protein>
<dbReference type="AlphaFoldDB" id="A0A8S4HCH8"/>
<evidence type="ECO:0000313" key="4">
    <source>
        <dbReference type="Proteomes" id="UP000779233"/>
    </source>
</evidence>
<evidence type="ECO:0000256" key="1">
    <source>
        <dbReference type="SAM" id="MobiDB-lite"/>
    </source>
</evidence>
<gene>
    <name evidence="3" type="ORF">PVW1_050044000</name>
</gene>
<feature type="compositionally biased region" description="Polar residues" evidence="1">
    <location>
        <begin position="275"/>
        <end position="284"/>
    </location>
</feature>
<name>A0A8S4HCH8_PLAVI</name>
<feature type="compositionally biased region" description="Basic and acidic residues" evidence="1">
    <location>
        <begin position="261"/>
        <end position="274"/>
    </location>
</feature>
<keyword evidence="2" id="KW-0472">Membrane</keyword>